<name>A0ABW2H3F6_9ACTN</name>
<organism evidence="1 2">
    <name type="scientific">Catellatospora aurea</name>
    <dbReference type="NCBI Taxonomy" id="1337874"/>
    <lineage>
        <taxon>Bacteria</taxon>
        <taxon>Bacillati</taxon>
        <taxon>Actinomycetota</taxon>
        <taxon>Actinomycetes</taxon>
        <taxon>Micromonosporales</taxon>
        <taxon>Micromonosporaceae</taxon>
        <taxon>Catellatospora</taxon>
    </lineage>
</organism>
<dbReference type="EMBL" id="JBHTAC010000027">
    <property type="protein sequence ID" value="MFC7245542.1"/>
    <property type="molecule type" value="Genomic_DNA"/>
</dbReference>
<proteinExistence type="predicted"/>
<reference evidence="2" key="1">
    <citation type="journal article" date="2019" name="Int. J. Syst. Evol. Microbiol.">
        <title>The Global Catalogue of Microorganisms (GCM) 10K type strain sequencing project: providing services to taxonomists for standard genome sequencing and annotation.</title>
        <authorList>
            <consortium name="The Broad Institute Genomics Platform"/>
            <consortium name="The Broad Institute Genome Sequencing Center for Infectious Disease"/>
            <person name="Wu L."/>
            <person name="Ma J."/>
        </authorList>
    </citation>
    <scope>NUCLEOTIDE SEQUENCE [LARGE SCALE GENOMIC DNA]</scope>
    <source>
        <strain evidence="2">CGMCC 1.9106</strain>
    </source>
</reference>
<keyword evidence="2" id="KW-1185">Reference proteome</keyword>
<dbReference type="Proteomes" id="UP001596392">
    <property type="component" value="Unassembled WGS sequence"/>
</dbReference>
<comment type="caution">
    <text evidence="1">The sequence shown here is derived from an EMBL/GenBank/DDBJ whole genome shotgun (WGS) entry which is preliminary data.</text>
</comment>
<evidence type="ECO:0000313" key="1">
    <source>
        <dbReference type="EMBL" id="MFC7245542.1"/>
    </source>
</evidence>
<accession>A0ABW2H3F6</accession>
<protein>
    <submittedName>
        <fullName evidence="1">Uncharacterized protein</fullName>
    </submittedName>
</protein>
<gene>
    <name evidence="1" type="ORF">ACFQO7_23960</name>
</gene>
<dbReference type="RefSeq" id="WP_376808456.1">
    <property type="nucleotide sequence ID" value="NZ_JBHTAC010000027.1"/>
</dbReference>
<evidence type="ECO:0000313" key="2">
    <source>
        <dbReference type="Proteomes" id="UP001596392"/>
    </source>
</evidence>
<sequence length="129" mass="14162">MTTTTRHAASGRRPGSPIRISGGVDVTVHAGDRHTTGRLDAEPGHPLIVSFADPALALAQLPQLAMSRAAAAPLLRALGRVEVRRADGTWLLRIYWHDGRVHRWWSTAGLRLLPRAAALRVLARRSSRW</sequence>